<dbReference type="Proteomes" id="UP000026915">
    <property type="component" value="Chromosome 3"/>
</dbReference>
<gene>
    <name evidence="1" type="ORF">TCM_012898</name>
</gene>
<evidence type="ECO:0008006" key="3">
    <source>
        <dbReference type="Google" id="ProtNLM"/>
    </source>
</evidence>
<dbReference type="HOGENOM" id="CLU_988381_0_0_1"/>
<dbReference type="STRING" id="3641.A0A061G2V3"/>
<dbReference type="eggNOG" id="KOG0017">
    <property type="taxonomic scope" value="Eukaryota"/>
</dbReference>
<reference evidence="1 2" key="1">
    <citation type="journal article" date="2013" name="Genome Biol.">
        <title>The genome sequence of the most widely cultivated cacao type and its use to identify candidate genes regulating pod color.</title>
        <authorList>
            <person name="Motamayor J.C."/>
            <person name="Mockaitis K."/>
            <person name="Schmutz J."/>
            <person name="Haiminen N."/>
            <person name="Iii D.L."/>
            <person name="Cornejo O."/>
            <person name="Findley S.D."/>
            <person name="Zheng P."/>
            <person name="Utro F."/>
            <person name="Royaert S."/>
            <person name="Saski C."/>
            <person name="Jenkins J."/>
            <person name="Podicheti R."/>
            <person name="Zhao M."/>
            <person name="Scheffler B.E."/>
            <person name="Stack J.C."/>
            <person name="Feltus F.A."/>
            <person name="Mustiga G.M."/>
            <person name="Amores F."/>
            <person name="Phillips W."/>
            <person name="Marelli J.P."/>
            <person name="May G.D."/>
            <person name="Shapiro H."/>
            <person name="Ma J."/>
            <person name="Bustamante C.D."/>
            <person name="Schnell R.J."/>
            <person name="Main D."/>
            <person name="Gilbert D."/>
            <person name="Parida L."/>
            <person name="Kuhn D.N."/>
        </authorList>
    </citation>
    <scope>NUCLEOTIDE SEQUENCE [LARGE SCALE GENOMIC DNA]</scope>
    <source>
        <strain evidence="2">cv. Matina 1-6</strain>
    </source>
</reference>
<dbReference type="AlphaFoldDB" id="A0A061G2V3"/>
<dbReference type="InterPro" id="IPR012337">
    <property type="entry name" value="RNaseH-like_sf"/>
</dbReference>
<dbReference type="Gramene" id="EOY21369">
    <property type="protein sequence ID" value="EOY21369"/>
    <property type="gene ID" value="TCM_012898"/>
</dbReference>
<evidence type="ECO:0000313" key="1">
    <source>
        <dbReference type="EMBL" id="EOY21369.1"/>
    </source>
</evidence>
<name>A0A061G2V3_THECC</name>
<keyword evidence="2" id="KW-1185">Reference proteome</keyword>
<accession>A0A061G2V3</accession>
<dbReference type="CDD" id="cd09272">
    <property type="entry name" value="RNase_HI_RT_Ty1"/>
    <property type="match status" value="1"/>
</dbReference>
<sequence>MHMSKCLMIKNNVPKKFWAKDANTVVYLLNLLPTQAVNDMTPFEAWFGYKSSLNHLKVFGGTRSTDDIYHRSFVVAKSQLLLQKQQNVLNEELLYIKYAFLIGVMEEEIYVEQPDGFIQNTNEDKIFVKSCNEATLYIYSSSAKPSMIVSLYVVDLLVIEEDNITLQRFKEKMHNEFDMTDVSLSRYSDSDWAGNVDDLRNLSGCVFTLAISKNLVFHGKSKHIQVKFHAIRDAEKNGDIHVQYFSSELQLTDIMTKALLGPGLEYLRSKLNIYHAGIKEEC</sequence>
<proteinExistence type="predicted"/>
<protein>
    <recommendedName>
        <fullName evidence="3">Cysteine-rich RLK (RECEPTOR-like protein kinase) 8</fullName>
    </recommendedName>
</protein>
<dbReference type="PANTHER" id="PTHR42648">
    <property type="entry name" value="TRANSPOSASE, PUTATIVE-RELATED"/>
    <property type="match status" value="1"/>
</dbReference>
<evidence type="ECO:0000313" key="2">
    <source>
        <dbReference type="Proteomes" id="UP000026915"/>
    </source>
</evidence>
<organism evidence="1 2">
    <name type="scientific">Theobroma cacao</name>
    <name type="common">Cacao</name>
    <name type="synonym">Cocoa</name>
    <dbReference type="NCBI Taxonomy" id="3641"/>
    <lineage>
        <taxon>Eukaryota</taxon>
        <taxon>Viridiplantae</taxon>
        <taxon>Streptophyta</taxon>
        <taxon>Embryophyta</taxon>
        <taxon>Tracheophyta</taxon>
        <taxon>Spermatophyta</taxon>
        <taxon>Magnoliopsida</taxon>
        <taxon>eudicotyledons</taxon>
        <taxon>Gunneridae</taxon>
        <taxon>Pentapetalae</taxon>
        <taxon>rosids</taxon>
        <taxon>malvids</taxon>
        <taxon>Malvales</taxon>
        <taxon>Malvaceae</taxon>
        <taxon>Byttnerioideae</taxon>
        <taxon>Theobroma</taxon>
    </lineage>
</organism>
<dbReference type="InterPro" id="IPR039537">
    <property type="entry name" value="Retrotran_Ty1/copia-like"/>
</dbReference>
<dbReference type="SUPFAM" id="SSF53098">
    <property type="entry name" value="Ribonuclease H-like"/>
    <property type="match status" value="1"/>
</dbReference>
<dbReference type="EMBL" id="CM001881">
    <property type="protein sequence ID" value="EOY21369.1"/>
    <property type="molecule type" value="Genomic_DNA"/>
</dbReference>
<dbReference type="PANTHER" id="PTHR42648:SF18">
    <property type="entry name" value="RETROTRANSPOSON, UNCLASSIFIED-LIKE PROTEIN"/>
    <property type="match status" value="1"/>
</dbReference>
<dbReference type="InParanoid" id="A0A061G2V3"/>